<evidence type="ECO:0000256" key="2">
    <source>
        <dbReference type="ARBA" id="ARBA00023125"/>
    </source>
</evidence>
<feature type="domain" description="HTH luxR-type" evidence="4">
    <location>
        <begin position="794"/>
        <end position="859"/>
    </location>
</feature>
<evidence type="ECO:0000313" key="5">
    <source>
        <dbReference type="EMBL" id="BAX96069.1"/>
    </source>
</evidence>
<evidence type="ECO:0000256" key="3">
    <source>
        <dbReference type="ARBA" id="ARBA00023163"/>
    </source>
</evidence>
<dbReference type="GO" id="GO:0006355">
    <property type="term" value="P:regulation of DNA-templated transcription"/>
    <property type="evidence" value="ECO:0007669"/>
    <property type="project" value="InterPro"/>
</dbReference>
<proteinExistence type="predicted"/>
<evidence type="ECO:0000259" key="4">
    <source>
        <dbReference type="PROSITE" id="PS50043"/>
    </source>
</evidence>
<keyword evidence="3" id="KW-0804">Transcription</keyword>
<dbReference type="AlphaFoldDB" id="A0A1Z4ESY4"/>
<keyword evidence="2" id="KW-0238">DNA-binding</keyword>
<evidence type="ECO:0000313" key="6">
    <source>
        <dbReference type="Proteomes" id="UP000217954"/>
    </source>
</evidence>
<dbReference type="PANTHER" id="PTHR44688:SF16">
    <property type="entry name" value="DNA-BINDING TRANSCRIPTIONAL ACTIVATOR DEVR_DOSR"/>
    <property type="match status" value="1"/>
</dbReference>
<dbReference type="PANTHER" id="PTHR44688">
    <property type="entry name" value="DNA-BINDING TRANSCRIPTIONAL ACTIVATOR DEVR_DOSR"/>
    <property type="match status" value="1"/>
</dbReference>
<dbReference type="SUPFAM" id="SSF46894">
    <property type="entry name" value="C-terminal effector domain of the bipartite response regulators"/>
    <property type="match status" value="1"/>
</dbReference>
<dbReference type="KEGG" id="mste:MSTE_00730"/>
<organism evidence="5 6">
    <name type="scientific">[Mycobacterium] stephanolepidis</name>
    <dbReference type="NCBI Taxonomy" id="1520670"/>
    <lineage>
        <taxon>Bacteria</taxon>
        <taxon>Bacillati</taxon>
        <taxon>Actinomycetota</taxon>
        <taxon>Actinomycetes</taxon>
        <taxon>Mycobacteriales</taxon>
        <taxon>Mycobacteriaceae</taxon>
        <taxon>Mycobacteroides</taxon>
    </lineage>
</organism>
<protein>
    <submittedName>
        <fullName evidence="5">LuxR family transcriptional regulator</fullName>
    </submittedName>
</protein>
<sequence>MTWRSVPWYLATQPTANPEMIDRPAIGRLIEAHLCHGRTVVVVAPSGFGKTVAVGQWAAQQEQGSVAWLAVTGRTYDFGELVRGIVAALRQAIRSRGADQLCDSLTAAFELSSPVLMMVALSEIEMASTVTIVVDDVHKANAALKDPLFIEFLEHGPEWLRLILIAVGALDAPLVRLRAYGRVANIGARELVFTREDVRTAASVGGSVTEESADAIFDVTGGWPAAVRLALVGRRHSALATDFDFAEYIRSAVLEQLRPELADFVSATSVCASIDERLARVLSGRHDAAKLLAECVSSGLFIERFESSEGTVYQWHSMFAAHCRNILRQSDAARWKTLNTLAVQELRDQHPMEAVGHAIQAEDVDAACDVITTHWLEMLLQCRTAALDRACTEVSESFGDFAEIVMIQACCRELVGDRLGAQTLLSWAQSMAPSGTVSRRLNLIDNLSQILTSDDYGTMSAAVDSLVETLGDPEVVPPRVYACALFLAGWTETRLRRNVSRSARLLEAALHECRALRMAEVTERVREHVAVAYAHSGEFSNAERILQDSDDEEDAAVALKPWLMQDGVGTRRLSTGFIQFWRAALPAALEDFLSIDNSLGTGYPDVGRMMVVFCTATLARRGVSVAWSLAEAAAVRISETNSRGLPLASFRSASLALLAEARAGKDEAVRLAAGLTEVHAPMASAVVSGMCRRVGDPVLARTLADRALVPDTASFARAYALLILALLDWDSGRSDSAHVLLEDVLALASTESILYPFVDNADAGCRKLLAAHVAMTAYPRFLAECLLACEAPDVPGAVSPLTSREREVLAYMRTPMTAAEIAGSLSISVSTLKTHQRAIYRKLRVANRREAIGLADMAGPGRSRLLVPPNRQPLPG</sequence>
<dbReference type="Pfam" id="PF00196">
    <property type="entry name" value="GerE"/>
    <property type="match status" value="1"/>
</dbReference>
<name>A0A1Z4ESY4_9MYCO</name>
<dbReference type="Pfam" id="PF25873">
    <property type="entry name" value="WHD_MalT"/>
    <property type="match status" value="1"/>
</dbReference>
<dbReference type="PRINTS" id="PR00038">
    <property type="entry name" value="HTHLUXR"/>
</dbReference>
<accession>A0A1Z4ESY4</accession>
<dbReference type="EMBL" id="AP018165">
    <property type="protein sequence ID" value="BAX96069.1"/>
    <property type="molecule type" value="Genomic_DNA"/>
</dbReference>
<dbReference type="SMART" id="SM00421">
    <property type="entry name" value="HTH_LUXR"/>
    <property type="match status" value="1"/>
</dbReference>
<dbReference type="SUPFAM" id="SSF52540">
    <property type="entry name" value="P-loop containing nucleoside triphosphate hydrolases"/>
    <property type="match status" value="1"/>
</dbReference>
<reference evidence="6" key="1">
    <citation type="journal article" date="2017" name="Genome Announc.">
        <title>Complete Genome Sequence of Mycobacterium stephanolepidis.</title>
        <authorList>
            <person name="Fukano H."/>
            <person name="Yoshida M."/>
            <person name="Katayama Y."/>
            <person name="Omatsu T."/>
            <person name="Mizutani T."/>
            <person name="Kurata O."/>
            <person name="Wada S."/>
            <person name="Hoshino Y."/>
        </authorList>
    </citation>
    <scope>NUCLEOTIDE SEQUENCE [LARGE SCALE GENOMIC DNA]</scope>
    <source>
        <strain evidence="6">NJB0901</strain>
    </source>
</reference>
<dbReference type="InterPro" id="IPR016032">
    <property type="entry name" value="Sig_transdc_resp-reg_C-effctor"/>
</dbReference>
<dbReference type="Proteomes" id="UP000217954">
    <property type="component" value="Chromosome"/>
</dbReference>
<dbReference type="Gene3D" id="3.40.50.300">
    <property type="entry name" value="P-loop containing nucleotide triphosphate hydrolases"/>
    <property type="match status" value="1"/>
</dbReference>
<dbReference type="GO" id="GO:0003677">
    <property type="term" value="F:DNA binding"/>
    <property type="evidence" value="ECO:0007669"/>
    <property type="project" value="UniProtKB-KW"/>
</dbReference>
<keyword evidence="6" id="KW-1185">Reference proteome</keyword>
<dbReference type="InterPro" id="IPR027417">
    <property type="entry name" value="P-loop_NTPase"/>
</dbReference>
<dbReference type="InterPro" id="IPR000792">
    <property type="entry name" value="Tscrpt_reg_LuxR_C"/>
</dbReference>
<dbReference type="OrthoDB" id="136365at2"/>
<dbReference type="InterPro" id="IPR059106">
    <property type="entry name" value="WHD_MalT"/>
</dbReference>
<dbReference type="Gene3D" id="1.10.10.10">
    <property type="entry name" value="Winged helix-like DNA-binding domain superfamily/Winged helix DNA-binding domain"/>
    <property type="match status" value="1"/>
</dbReference>
<keyword evidence="1" id="KW-0805">Transcription regulation</keyword>
<evidence type="ECO:0000256" key="1">
    <source>
        <dbReference type="ARBA" id="ARBA00023015"/>
    </source>
</evidence>
<gene>
    <name evidence="5" type="ORF">MSTE_00730</name>
</gene>
<dbReference type="InterPro" id="IPR036388">
    <property type="entry name" value="WH-like_DNA-bd_sf"/>
</dbReference>
<dbReference type="RefSeq" id="WP_157997619.1">
    <property type="nucleotide sequence ID" value="NZ_AP018165.1"/>
</dbReference>
<dbReference type="PROSITE" id="PS50043">
    <property type="entry name" value="HTH_LUXR_2"/>
    <property type="match status" value="1"/>
</dbReference>
<dbReference type="CDD" id="cd06170">
    <property type="entry name" value="LuxR_C_like"/>
    <property type="match status" value="1"/>
</dbReference>
<reference evidence="5 6" key="2">
    <citation type="journal article" date="2017" name="Int. J. Syst. Evol. Microbiol.">
        <title>Mycobacterium stephanolepidis sp. nov., a rapidly growing species related to Mycobacterium chelonae, isolated from marine teleost fish, Stephanolepis cirrhifer.</title>
        <authorList>
            <person name="Fukano H."/>
            <person name="Wada S."/>
            <person name="Kurata O."/>
            <person name="Katayama K."/>
            <person name="Fujiwara N."/>
            <person name="Hoshino Y."/>
        </authorList>
    </citation>
    <scope>NUCLEOTIDE SEQUENCE [LARGE SCALE GENOMIC DNA]</scope>
    <source>
        <strain evidence="5 6">NJB0901</strain>
    </source>
</reference>